<accession>A0A814Z6M8</accession>
<gene>
    <name evidence="1" type="ORF">KQP761_LOCUS1724</name>
</gene>
<dbReference type="AlphaFoldDB" id="A0A814Z6M8"/>
<proteinExistence type="predicted"/>
<sequence length="73" mass="8651">MLHAAETTPIDKKKRLFVSYRWVYLHNNMQIFLRLVNSLIDPVEPGNKDFSDIDDLINKTSKKITTKRIFDEK</sequence>
<evidence type="ECO:0000313" key="1">
    <source>
        <dbReference type="EMBL" id="CAF1239554.1"/>
    </source>
</evidence>
<reference evidence="1" key="1">
    <citation type="submission" date="2021-02" db="EMBL/GenBank/DDBJ databases">
        <authorList>
            <person name="Nowell W R."/>
        </authorList>
    </citation>
    <scope>NUCLEOTIDE SEQUENCE</scope>
</reference>
<comment type="caution">
    <text evidence="1">The sequence shown here is derived from an EMBL/GenBank/DDBJ whole genome shotgun (WGS) entry which is preliminary data.</text>
</comment>
<organism evidence="1 2">
    <name type="scientific">Rotaria magnacalcarata</name>
    <dbReference type="NCBI Taxonomy" id="392030"/>
    <lineage>
        <taxon>Eukaryota</taxon>
        <taxon>Metazoa</taxon>
        <taxon>Spiralia</taxon>
        <taxon>Gnathifera</taxon>
        <taxon>Rotifera</taxon>
        <taxon>Eurotatoria</taxon>
        <taxon>Bdelloidea</taxon>
        <taxon>Philodinida</taxon>
        <taxon>Philodinidae</taxon>
        <taxon>Rotaria</taxon>
    </lineage>
</organism>
<evidence type="ECO:0000313" key="2">
    <source>
        <dbReference type="Proteomes" id="UP000663834"/>
    </source>
</evidence>
<dbReference type="EMBL" id="CAJNOW010000112">
    <property type="protein sequence ID" value="CAF1239554.1"/>
    <property type="molecule type" value="Genomic_DNA"/>
</dbReference>
<name>A0A814Z6M8_9BILA</name>
<dbReference type="Proteomes" id="UP000663834">
    <property type="component" value="Unassembled WGS sequence"/>
</dbReference>
<protein>
    <submittedName>
        <fullName evidence="1">Uncharacterized protein</fullName>
    </submittedName>
</protein>